<keyword evidence="10" id="KW-1185">Reference proteome</keyword>
<reference evidence="9 10" key="1">
    <citation type="submission" date="2007-10" db="EMBL/GenBank/DDBJ databases">
        <authorList>
            <person name="Wagner-Dobler I."/>
            <person name="Ferriera S."/>
            <person name="Johnson J."/>
            <person name="Kravitz S."/>
            <person name="Beeson K."/>
            <person name="Sutton G."/>
            <person name="Rogers Y.-H."/>
            <person name="Friedman R."/>
            <person name="Frazier M."/>
            <person name="Venter J.C."/>
        </authorList>
    </citation>
    <scope>NUCLEOTIDE SEQUENCE [LARGE SCALE GENOMIC DNA]</scope>
    <source>
        <strain evidence="9 10">DFL-43</strain>
    </source>
</reference>
<evidence type="ECO:0000313" key="10">
    <source>
        <dbReference type="Proteomes" id="UP000004291"/>
    </source>
</evidence>
<reference evidence="9 10" key="2">
    <citation type="submission" date="2012-06" db="EMBL/GenBank/DDBJ databases">
        <authorList>
            <person name="Fiebig A."/>
        </authorList>
    </citation>
    <scope>NUCLEOTIDE SEQUENCE [LARGE SCALE GENOMIC DNA]</scope>
    <source>
        <strain evidence="9 10">DFL-43</strain>
    </source>
</reference>
<comment type="similarity">
    <text evidence="2">Belongs to the OmpP1/FadL family.</text>
</comment>
<dbReference type="STRING" id="411684.HPDFL43_08927"/>
<dbReference type="SUPFAM" id="SSF56935">
    <property type="entry name" value="Porins"/>
    <property type="match status" value="1"/>
</dbReference>
<dbReference type="RefSeq" id="WP_007197563.1">
    <property type="nucleotide sequence ID" value="NZ_CM002917.1"/>
</dbReference>
<evidence type="ECO:0000256" key="8">
    <source>
        <dbReference type="SAM" id="SignalP"/>
    </source>
</evidence>
<dbReference type="GO" id="GO:0009279">
    <property type="term" value="C:cell outer membrane"/>
    <property type="evidence" value="ECO:0007669"/>
    <property type="project" value="UniProtKB-SubCell"/>
</dbReference>
<dbReference type="HOGENOM" id="CLU_039022_2_0_5"/>
<dbReference type="PANTHER" id="PTHR35093">
    <property type="entry name" value="OUTER MEMBRANE PROTEIN NMB0088-RELATED"/>
    <property type="match status" value="1"/>
</dbReference>
<dbReference type="eggNOG" id="COG2067">
    <property type="taxonomic scope" value="Bacteria"/>
</dbReference>
<sequence>MIRGSLKFTVAAMAASVAVVSAAQAGGFDRGGVNIDMLFDESRFATDAAVTIVLPQREINNVVRGANVANAALPTASTASLDVDSDYAVPRLGAKLQIVDNLDCLATYTQPVGADAGYGLNNAYSPTAVDFSLDTDDYGLTCSYKFAGGETSLGQGQFRIIGGVSYQELDGFLSRQTFLDFANVGVTTAGGVTNTSGLGQFNIGGESWGWRIGAAYEIPEIAFRASLVYSSKYDYDLTGTQNNTGFGAVIPGTQIVPISATTEIPQSLEFKIQSGVAENTLAFFGVKWQEWGKLGIIPIVGGRSPATGASSNLSFDPLYQDGWTVTGGMARRINDKVSVLGALTWDRGTSTTSGTQTDTWTFSSGVAFNPSERVELRLGGALGVLTSGTSTPAAGGDQANNITYSFGNDLVAAGSFSAKVKF</sequence>
<keyword evidence="3" id="KW-1134">Transmembrane beta strand</keyword>
<feature type="chain" id="PRO_5002733765" evidence="8">
    <location>
        <begin position="26"/>
        <end position="422"/>
    </location>
</feature>
<name>A9D5R1_HOEPD</name>
<dbReference type="EMBL" id="ABIA03000002">
    <property type="protein sequence ID" value="EDQ33346.1"/>
    <property type="molecule type" value="Genomic_DNA"/>
</dbReference>
<keyword evidence="5 8" id="KW-0732">Signal</keyword>
<evidence type="ECO:0000256" key="3">
    <source>
        <dbReference type="ARBA" id="ARBA00022452"/>
    </source>
</evidence>
<organism evidence="9 10">
    <name type="scientific">Hoeflea phototrophica (strain DSM 17068 / NCIMB 14078 / DFL-43)</name>
    <dbReference type="NCBI Taxonomy" id="411684"/>
    <lineage>
        <taxon>Bacteria</taxon>
        <taxon>Pseudomonadati</taxon>
        <taxon>Pseudomonadota</taxon>
        <taxon>Alphaproteobacteria</taxon>
        <taxon>Hyphomicrobiales</taxon>
        <taxon>Rhizobiaceae</taxon>
        <taxon>Hoeflea</taxon>
    </lineage>
</organism>
<keyword evidence="4" id="KW-0812">Transmembrane</keyword>
<comment type="caution">
    <text evidence="9">The sequence shown here is derived from an EMBL/GenBank/DDBJ whole genome shotgun (WGS) entry which is preliminary data.</text>
</comment>
<dbReference type="OrthoDB" id="6679728at2"/>
<dbReference type="PANTHER" id="PTHR35093:SF8">
    <property type="entry name" value="OUTER MEMBRANE PROTEIN NMB0088-RELATED"/>
    <property type="match status" value="1"/>
</dbReference>
<evidence type="ECO:0000256" key="5">
    <source>
        <dbReference type="ARBA" id="ARBA00022729"/>
    </source>
</evidence>
<keyword evidence="7" id="KW-0998">Cell outer membrane</keyword>
<dbReference type="Pfam" id="PF03349">
    <property type="entry name" value="Toluene_X"/>
    <property type="match status" value="1"/>
</dbReference>
<keyword evidence="6" id="KW-0472">Membrane</keyword>
<evidence type="ECO:0000256" key="4">
    <source>
        <dbReference type="ARBA" id="ARBA00022692"/>
    </source>
</evidence>
<evidence type="ECO:0000256" key="2">
    <source>
        <dbReference type="ARBA" id="ARBA00008163"/>
    </source>
</evidence>
<dbReference type="InterPro" id="IPR005017">
    <property type="entry name" value="OMPP1/FadL/TodX"/>
</dbReference>
<protein>
    <submittedName>
        <fullName evidence="9">Long-chain fatty acid transport protein</fullName>
    </submittedName>
</protein>
<gene>
    <name evidence="9" type="ORF">HPDFL43_08927</name>
</gene>
<evidence type="ECO:0000256" key="6">
    <source>
        <dbReference type="ARBA" id="ARBA00023136"/>
    </source>
</evidence>
<dbReference type="Gene3D" id="2.40.160.60">
    <property type="entry name" value="Outer membrane protein transport protein (OMPP1/FadL/TodX)"/>
    <property type="match status" value="1"/>
</dbReference>
<dbReference type="AlphaFoldDB" id="A9D5R1"/>
<dbReference type="Proteomes" id="UP000004291">
    <property type="component" value="Chromosome"/>
</dbReference>
<evidence type="ECO:0000313" key="9">
    <source>
        <dbReference type="EMBL" id="EDQ33346.1"/>
    </source>
</evidence>
<comment type="subcellular location">
    <subcellularLocation>
        <location evidence="1">Cell outer membrane</location>
        <topology evidence="1">Multi-pass membrane protein</topology>
    </subcellularLocation>
</comment>
<feature type="signal peptide" evidence="8">
    <location>
        <begin position="1"/>
        <end position="25"/>
    </location>
</feature>
<accession>A9D5R1</accession>
<dbReference type="GO" id="GO:0015483">
    <property type="term" value="F:long-chain fatty acid transporting porin activity"/>
    <property type="evidence" value="ECO:0007669"/>
    <property type="project" value="TreeGrafter"/>
</dbReference>
<proteinExistence type="inferred from homology"/>
<evidence type="ECO:0000256" key="1">
    <source>
        <dbReference type="ARBA" id="ARBA00004571"/>
    </source>
</evidence>
<evidence type="ECO:0000256" key="7">
    <source>
        <dbReference type="ARBA" id="ARBA00023237"/>
    </source>
</evidence>